<dbReference type="Proteomes" id="UP000536534">
    <property type="component" value="Unassembled WGS sequence"/>
</dbReference>
<gene>
    <name evidence="8" type="ORF">GX576_04485</name>
</gene>
<comment type="caution">
    <text evidence="8">The sequence shown here is derived from an EMBL/GenBank/DDBJ whole genome shotgun (WGS) entry which is preliminary data.</text>
</comment>
<dbReference type="PANTHER" id="PTHR35007">
    <property type="entry name" value="INTEGRAL MEMBRANE PROTEIN-RELATED"/>
    <property type="match status" value="1"/>
</dbReference>
<name>A0A7X7R701_9RHOO</name>
<feature type="transmembrane region" description="Helical" evidence="6">
    <location>
        <begin position="90"/>
        <end position="109"/>
    </location>
</feature>
<evidence type="ECO:0000256" key="2">
    <source>
        <dbReference type="ARBA" id="ARBA00022475"/>
    </source>
</evidence>
<evidence type="ECO:0000259" key="7">
    <source>
        <dbReference type="Pfam" id="PF00482"/>
    </source>
</evidence>
<dbReference type="EMBL" id="JAAYYV010000114">
    <property type="protein sequence ID" value="NLF53650.1"/>
    <property type="molecule type" value="Genomic_DNA"/>
</dbReference>
<accession>A0A7X7R701</accession>
<protein>
    <submittedName>
        <fullName evidence="8">Type II secretion system F family protein</fullName>
    </submittedName>
</protein>
<feature type="transmembrane region" description="Helical" evidence="6">
    <location>
        <begin position="263"/>
        <end position="285"/>
    </location>
</feature>
<keyword evidence="2" id="KW-1003">Cell membrane</keyword>
<organism evidence="8 9">
    <name type="scientific">Thauera phenolivorans</name>
    <dbReference type="NCBI Taxonomy" id="1792543"/>
    <lineage>
        <taxon>Bacteria</taxon>
        <taxon>Pseudomonadati</taxon>
        <taxon>Pseudomonadota</taxon>
        <taxon>Betaproteobacteria</taxon>
        <taxon>Rhodocyclales</taxon>
        <taxon>Zoogloeaceae</taxon>
        <taxon>Thauera</taxon>
    </lineage>
</organism>
<comment type="subcellular location">
    <subcellularLocation>
        <location evidence="1">Cell membrane</location>
        <topology evidence="1">Multi-pass membrane protein</topology>
    </subcellularLocation>
</comment>
<keyword evidence="3 6" id="KW-0812">Transmembrane</keyword>
<evidence type="ECO:0000256" key="4">
    <source>
        <dbReference type="ARBA" id="ARBA00022989"/>
    </source>
</evidence>
<reference evidence="8 9" key="1">
    <citation type="journal article" date="2020" name="Biotechnol. Biofuels">
        <title>New insights from the biogas microbiome by comprehensive genome-resolved metagenomics of nearly 1600 species originating from multiple anaerobic digesters.</title>
        <authorList>
            <person name="Campanaro S."/>
            <person name="Treu L."/>
            <person name="Rodriguez-R L.M."/>
            <person name="Kovalovszki A."/>
            <person name="Ziels R.M."/>
            <person name="Maus I."/>
            <person name="Zhu X."/>
            <person name="Kougias P.G."/>
            <person name="Basile A."/>
            <person name="Luo G."/>
            <person name="Schluter A."/>
            <person name="Konstantinidis K.T."/>
            <person name="Angelidaki I."/>
        </authorList>
    </citation>
    <scope>NUCLEOTIDE SEQUENCE [LARGE SCALE GENOMIC DNA]</scope>
    <source>
        <strain evidence="8">AS06rmzACSIP_256</strain>
    </source>
</reference>
<dbReference type="RefSeq" id="WP_068805868.1">
    <property type="nucleotide sequence ID" value="NZ_MBFM01000002.1"/>
</dbReference>
<feature type="transmembrane region" description="Helical" evidence="6">
    <location>
        <begin position="115"/>
        <end position="135"/>
    </location>
</feature>
<dbReference type="AlphaFoldDB" id="A0A7X7R701"/>
<evidence type="ECO:0000313" key="9">
    <source>
        <dbReference type="Proteomes" id="UP000536534"/>
    </source>
</evidence>
<evidence type="ECO:0000256" key="5">
    <source>
        <dbReference type="ARBA" id="ARBA00023136"/>
    </source>
</evidence>
<dbReference type="OrthoDB" id="9810662at2"/>
<evidence type="ECO:0000313" key="8">
    <source>
        <dbReference type="EMBL" id="NLF53650.1"/>
    </source>
</evidence>
<evidence type="ECO:0000256" key="6">
    <source>
        <dbReference type="SAM" id="Phobius"/>
    </source>
</evidence>
<dbReference type="InterPro" id="IPR042094">
    <property type="entry name" value="T2SS_GspF_sf"/>
</dbReference>
<dbReference type="GO" id="GO:0005886">
    <property type="term" value="C:plasma membrane"/>
    <property type="evidence" value="ECO:0007669"/>
    <property type="project" value="UniProtKB-SubCell"/>
</dbReference>
<evidence type="ECO:0000256" key="1">
    <source>
        <dbReference type="ARBA" id="ARBA00004651"/>
    </source>
</evidence>
<dbReference type="InterPro" id="IPR018076">
    <property type="entry name" value="T2SS_GspF_dom"/>
</dbReference>
<proteinExistence type="predicted"/>
<keyword evidence="4 6" id="KW-1133">Transmembrane helix</keyword>
<sequence length="292" mass="31499">MSAVLALSALAIGLCVALVALVVARAIAAIPPEDRSWLDRPPAFVHWLWWPTRWIAHLGGARLPARLQQRTLARLRIAGLDYVMTPSQLLAHRVAAALTLGLVGATAAANLPGHGVSIGFVIGGAAGLLLALSWFNDRVQRQRSLLLKTLPFFLDLVTLCVEAGLNLTGAFQQAVAKGPAGPLRDGLQRVLRDIRAGKSRADALRELAERLDEPAIGYLVSAIIQAESMGMSLGPVLRAQAEQRRMERFALAEKKAMEAPVKLLLPLIAFIFPCTFLVLGFPIALKFMEMGL</sequence>
<keyword evidence="5 6" id="KW-0472">Membrane</keyword>
<feature type="domain" description="Type II secretion system protein GspF" evidence="7">
    <location>
        <begin position="153"/>
        <end position="279"/>
    </location>
</feature>
<dbReference type="Pfam" id="PF00482">
    <property type="entry name" value="T2SSF"/>
    <property type="match status" value="1"/>
</dbReference>
<evidence type="ECO:0000256" key="3">
    <source>
        <dbReference type="ARBA" id="ARBA00022692"/>
    </source>
</evidence>
<dbReference type="Gene3D" id="1.20.81.30">
    <property type="entry name" value="Type II secretion system (T2SS), domain F"/>
    <property type="match status" value="1"/>
</dbReference>
<dbReference type="PANTHER" id="PTHR35007:SF2">
    <property type="entry name" value="PILUS ASSEMBLE PROTEIN"/>
    <property type="match status" value="1"/>
</dbReference>